<protein>
    <submittedName>
        <fullName evidence="1 2">Uncharacterized protein</fullName>
    </submittedName>
</protein>
<dbReference type="EnsemblProtists" id="EKX49214">
    <property type="protein sequence ID" value="EKX49214"/>
    <property type="gene ID" value="GUITHDRAFT_105287"/>
</dbReference>
<evidence type="ECO:0000313" key="2">
    <source>
        <dbReference type="EnsemblProtists" id="EKX49214"/>
    </source>
</evidence>
<reference evidence="1 3" key="1">
    <citation type="journal article" date="2012" name="Nature">
        <title>Algal genomes reveal evolutionary mosaicism and the fate of nucleomorphs.</title>
        <authorList>
            <consortium name="DOE Joint Genome Institute"/>
            <person name="Curtis B.A."/>
            <person name="Tanifuji G."/>
            <person name="Burki F."/>
            <person name="Gruber A."/>
            <person name="Irimia M."/>
            <person name="Maruyama S."/>
            <person name="Arias M.C."/>
            <person name="Ball S.G."/>
            <person name="Gile G.H."/>
            <person name="Hirakawa Y."/>
            <person name="Hopkins J.F."/>
            <person name="Kuo A."/>
            <person name="Rensing S.A."/>
            <person name="Schmutz J."/>
            <person name="Symeonidi A."/>
            <person name="Elias M."/>
            <person name="Eveleigh R.J."/>
            <person name="Herman E.K."/>
            <person name="Klute M.J."/>
            <person name="Nakayama T."/>
            <person name="Obornik M."/>
            <person name="Reyes-Prieto A."/>
            <person name="Armbrust E.V."/>
            <person name="Aves S.J."/>
            <person name="Beiko R.G."/>
            <person name="Coutinho P."/>
            <person name="Dacks J.B."/>
            <person name="Durnford D.G."/>
            <person name="Fast N.M."/>
            <person name="Green B.R."/>
            <person name="Grisdale C.J."/>
            <person name="Hempel F."/>
            <person name="Henrissat B."/>
            <person name="Hoppner M.P."/>
            <person name="Ishida K."/>
            <person name="Kim E."/>
            <person name="Koreny L."/>
            <person name="Kroth P.G."/>
            <person name="Liu Y."/>
            <person name="Malik S.B."/>
            <person name="Maier U.G."/>
            <person name="McRose D."/>
            <person name="Mock T."/>
            <person name="Neilson J.A."/>
            <person name="Onodera N.T."/>
            <person name="Poole A.M."/>
            <person name="Pritham E.J."/>
            <person name="Richards T.A."/>
            <person name="Rocap G."/>
            <person name="Roy S.W."/>
            <person name="Sarai C."/>
            <person name="Schaack S."/>
            <person name="Shirato S."/>
            <person name="Slamovits C.H."/>
            <person name="Spencer D.F."/>
            <person name="Suzuki S."/>
            <person name="Worden A.Z."/>
            <person name="Zauner S."/>
            <person name="Barry K."/>
            <person name="Bell C."/>
            <person name="Bharti A.K."/>
            <person name="Crow J.A."/>
            <person name="Grimwood J."/>
            <person name="Kramer R."/>
            <person name="Lindquist E."/>
            <person name="Lucas S."/>
            <person name="Salamov A."/>
            <person name="McFadden G.I."/>
            <person name="Lane C.E."/>
            <person name="Keeling P.J."/>
            <person name="Gray M.W."/>
            <person name="Grigoriev I.V."/>
            <person name="Archibald J.M."/>
        </authorList>
    </citation>
    <scope>NUCLEOTIDE SEQUENCE</scope>
    <source>
        <strain evidence="1 3">CCMP2712</strain>
    </source>
</reference>
<dbReference type="HOGENOM" id="CLU_422408_0_0_1"/>
<gene>
    <name evidence="1" type="ORF">GUITHDRAFT_105287</name>
</gene>
<dbReference type="PaxDb" id="55529-EKX49214"/>
<dbReference type="Proteomes" id="UP000011087">
    <property type="component" value="Unassembled WGS sequence"/>
</dbReference>
<sequence>MFPQSSSHLVEVSWPIEGDSVYSRDDLYISITAHFDSEWMIRICEERQCSAEAVLGERSVGTFSIHDIRPGRHEFLVECRAKGAHEGFGECSKISFLYVPDLLTRMSQIAASLPVRDVETGAAEPFFAACGAMEDEKTPTIQLFVLASSTMVGTTKKHMTHVTAMMRDVQDLELNDRLALLITWNIGYALLQPASHYLIEQDGFFLVRKGILHDSSVPHQTSVVYMFLVEIENPRIPSFVRVLASAGMGFSSFRRDARALGLPVQETVTNCFYEVEMQDVQCKNLEEEIFNDKNQFILNEVECERHCCANFKCSIWLYHASYGCWQGSEKEYLCLESSGWIGKRRKLIVDVELLEFKTRRGDDARAPEREDAVEWMNNPSLVQKLEERVCSHVQDLTSSLSVPPRDHHIKSKIVVVTLASNRVDFVKMQHESLTSFLLDDFIYVVVNDGPTASVRNKIHTLSIRCAETVNWIMKELVLKYWKNEVVLLLDNDFFLTGHFSVLDYIRGYIWNAMVMMDMSRMPQAHLMDWMPGMVNGTMGDVGISLLNYFQRFPQLRIRSILGVNFPCVMPGSKSSWGLGGGQHDFFDDDEDEGEADQTDASVQQHRLHEFLPAELRAECERLASIGIGRKIVFQVWERVWFHFESSSNW</sequence>
<dbReference type="KEGG" id="gtt:GUITHDRAFT_105287"/>
<organism evidence="1">
    <name type="scientific">Guillardia theta (strain CCMP2712)</name>
    <name type="common">Cryptophyte</name>
    <dbReference type="NCBI Taxonomy" id="905079"/>
    <lineage>
        <taxon>Eukaryota</taxon>
        <taxon>Cryptophyceae</taxon>
        <taxon>Pyrenomonadales</taxon>
        <taxon>Geminigeraceae</taxon>
        <taxon>Guillardia</taxon>
    </lineage>
</organism>
<dbReference type="AlphaFoldDB" id="L1JLY6"/>
<keyword evidence="3" id="KW-1185">Reference proteome</keyword>
<accession>L1JLY6</accession>
<evidence type="ECO:0000313" key="3">
    <source>
        <dbReference type="Proteomes" id="UP000011087"/>
    </source>
</evidence>
<dbReference type="GeneID" id="17305885"/>
<dbReference type="RefSeq" id="XP_005836194.1">
    <property type="nucleotide sequence ID" value="XM_005836137.1"/>
</dbReference>
<name>L1JLY6_GUITC</name>
<reference evidence="3" key="2">
    <citation type="submission" date="2012-11" db="EMBL/GenBank/DDBJ databases">
        <authorList>
            <person name="Kuo A."/>
            <person name="Curtis B.A."/>
            <person name="Tanifuji G."/>
            <person name="Burki F."/>
            <person name="Gruber A."/>
            <person name="Irimia M."/>
            <person name="Maruyama S."/>
            <person name="Arias M.C."/>
            <person name="Ball S.G."/>
            <person name="Gile G.H."/>
            <person name="Hirakawa Y."/>
            <person name="Hopkins J.F."/>
            <person name="Rensing S.A."/>
            <person name="Schmutz J."/>
            <person name="Symeonidi A."/>
            <person name="Elias M."/>
            <person name="Eveleigh R.J."/>
            <person name="Herman E.K."/>
            <person name="Klute M.J."/>
            <person name="Nakayama T."/>
            <person name="Obornik M."/>
            <person name="Reyes-Prieto A."/>
            <person name="Armbrust E.V."/>
            <person name="Aves S.J."/>
            <person name="Beiko R.G."/>
            <person name="Coutinho P."/>
            <person name="Dacks J.B."/>
            <person name="Durnford D.G."/>
            <person name="Fast N.M."/>
            <person name="Green B.R."/>
            <person name="Grisdale C."/>
            <person name="Hempe F."/>
            <person name="Henrissat B."/>
            <person name="Hoppner M.P."/>
            <person name="Ishida K.-I."/>
            <person name="Kim E."/>
            <person name="Koreny L."/>
            <person name="Kroth P.G."/>
            <person name="Liu Y."/>
            <person name="Malik S.-B."/>
            <person name="Maier U.G."/>
            <person name="McRose D."/>
            <person name="Mock T."/>
            <person name="Neilson J.A."/>
            <person name="Onodera N.T."/>
            <person name="Poole A.M."/>
            <person name="Pritham E.J."/>
            <person name="Richards T.A."/>
            <person name="Rocap G."/>
            <person name="Roy S.W."/>
            <person name="Sarai C."/>
            <person name="Schaack S."/>
            <person name="Shirato S."/>
            <person name="Slamovits C.H."/>
            <person name="Spencer D.F."/>
            <person name="Suzuki S."/>
            <person name="Worden A.Z."/>
            <person name="Zauner S."/>
            <person name="Barry K."/>
            <person name="Bell C."/>
            <person name="Bharti A.K."/>
            <person name="Crow J.A."/>
            <person name="Grimwood J."/>
            <person name="Kramer R."/>
            <person name="Lindquist E."/>
            <person name="Lucas S."/>
            <person name="Salamov A."/>
            <person name="McFadden G.I."/>
            <person name="Lane C.E."/>
            <person name="Keeling P.J."/>
            <person name="Gray M.W."/>
            <person name="Grigoriev I.V."/>
            <person name="Archibald J.M."/>
        </authorList>
    </citation>
    <scope>NUCLEOTIDE SEQUENCE</scope>
    <source>
        <strain evidence="3">CCMP2712</strain>
    </source>
</reference>
<evidence type="ECO:0000313" key="1">
    <source>
        <dbReference type="EMBL" id="EKX49214.1"/>
    </source>
</evidence>
<dbReference type="EMBL" id="JH992983">
    <property type="protein sequence ID" value="EKX49214.1"/>
    <property type="molecule type" value="Genomic_DNA"/>
</dbReference>
<reference evidence="2" key="3">
    <citation type="submission" date="2015-06" db="UniProtKB">
        <authorList>
            <consortium name="EnsemblProtists"/>
        </authorList>
    </citation>
    <scope>IDENTIFICATION</scope>
</reference>
<proteinExistence type="predicted"/>